<protein>
    <submittedName>
        <fullName evidence="1">Uncharacterized protein</fullName>
    </submittedName>
</protein>
<accession>A0ACC0VJK6</accession>
<evidence type="ECO:0000313" key="2">
    <source>
        <dbReference type="Proteomes" id="UP001163321"/>
    </source>
</evidence>
<name>A0ACC0VJK6_9STRA</name>
<dbReference type="EMBL" id="CM047588">
    <property type="protein sequence ID" value="KAI9906028.1"/>
    <property type="molecule type" value="Genomic_DNA"/>
</dbReference>
<evidence type="ECO:0000313" key="1">
    <source>
        <dbReference type="EMBL" id="KAI9906028.1"/>
    </source>
</evidence>
<proteinExistence type="predicted"/>
<keyword evidence="2" id="KW-1185">Reference proteome</keyword>
<gene>
    <name evidence="1" type="ORF">PsorP6_014089</name>
</gene>
<comment type="caution">
    <text evidence="1">The sequence shown here is derived from an EMBL/GenBank/DDBJ whole genome shotgun (WGS) entry which is preliminary data.</text>
</comment>
<sequence>MTQAKRKRKAEIGPDARWTDPYQLQAPPCRFTDHHRRQRGKQALIVPNCIENPNCLYGLGEYEKGVWHAGTLLRRLLGPDPRERARGVVAGARTPCGLRNLGATCYVNSMLQCLFVNVRFRHAVYEWEPNDQELDHEHVRPMRALQKLFAQMQCGNESYYDPTEFASTLALNHGMQQDAQEFSKLLLAHVRTIFQHSRLARHGDVIDRIFQGQMTYVTKCLHCTHTSMRSSMYYEISLHLKGHASVDDCIRAYLAPEVLADENKYFCAHCKTKQCAERGLELHPHALPATLMVQLLRFVYDASLGRKKKITDEIEIHQTLNMTELLRRSGHAHAWNESHDVVYRLQAFLNHRGKSAHVGHYTACVAYPRPRSESGVAWFELDDAMVSTKEWGNDDTIRSRDVYMLLYVREDPVHDSVRTCTTKDTPLPSKPCQDEVEARNRAFEAQVAAYATKVNDMETRIQERIHAYEHLFEKRPPYPDPSACEFYWVDTEWLRCWVSGEEPVELERTSSHRATGEASNVHVRSNGDRSERNVHDKDHDTSCIIVDSPELELVRETQPTRSQDEVQRVGFADSPTSDAGASPKVRDDAIPFRKPVDVVRFSCVHSSQGVQDATGARQEPVLRFAPETVPKLKRISATLFASLRAQCTMQSSSSMDQQRTQRDDMKAFEAPTYRCHVCEHAFHQKLVHNVERLKQIEHELELLKGSPATLAAVVASGHAFFMSRTWIKTYKTRLESARKELTGKPKRGRTVLALPEASDSTGHKQSAATGDDQAVDVLNQDITCCHGNLTVNKRLYRPVSAKTWTYFRAKFPTHAEYPVDATRPCAQCQRDEVASKKCLQEKRDERKEILSVAALDALYHGHAREGAATTRLVDWFFDVPVAQRGSGLEEASRWTKREAPATRPRRLFLVSRAWLTAWRDYLDNVERPVPPGLTMSSLLCPHGKLVVPPRFVGSDDGDGLDASAWPVDLVPLDAMQALVARYGAPDMSYVYYGLVVPRATTVASTHDIVWRKWSVASLQRGHERSVVDDAGSEDASGDDDVLCAACQATWAHEHRAARENFVHGVVRIHQLQAEDVVPTTRDTATLATAPRGRRRSRRTRPRSTGTWDIVANASDSVYLLKTKLYAAMDALPSRQCLYFKGHALADDGRTLKECGIHAGSVVFVRVVDDDVEDLALLEDDTVQREVGFVDSVFHSHAVVIGRSRNGASALAASARRPDEDAVARPGAAGTDDVRVWVCPACTFVNDDTDPVCEMCSTDKVDDEKASVGDDHIVPSL</sequence>
<organism evidence="1 2">
    <name type="scientific">Peronosclerospora sorghi</name>
    <dbReference type="NCBI Taxonomy" id="230839"/>
    <lineage>
        <taxon>Eukaryota</taxon>
        <taxon>Sar</taxon>
        <taxon>Stramenopiles</taxon>
        <taxon>Oomycota</taxon>
        <taxon>Peronosporomycetes</taxon>
        <taxon>Peronosporales</taxon>
        <taxon>Peronosporaceae</taxon>
        <taxon>Peronosclerospora</taxon>
    </lineage>
</organism>
<dbReference type="Proteomes" id="UP001163321">
    <property type="component" value="Chromosome 9"/>
</dbReference>
<reference evidence="1 2" key="1">
    <citation type="journal article" date="2022" name="bioRxiv">
        <title>The genome of the oomycete Peronosclerospora sorghi, a cosmopolitan pathogen of maize and sorghum, is inflated with dispersed pseudogenes.</title>
        <authorList>
            <person name="Fletcher K."/>
            <person name="Martin F."/>
            <person name="Isakeit T."/>
            <person name="Cavanaugh K."/>
            <person name="Magill C."/>
            <person name="Michelmore R."/>
        </authorList>
    </citation>
    <scope>NUCLEOTIDE SEQUENCE [LARGE SCALE GENOMIC DNA]</scope>
    <source>
        <strain evidence="1">P6</strain>
    </source>
</reference>